<feature type="domain" description="MADF" evidence="3">
    <location>
        <begin position="3"/>
        <end position="93"/>
    </location>
</feature>
<feature type="domain" description="BESS" evidence="4">
    <location>
        <begin position="183"/>
        <end position="222"/>
    </location>
</feature>
<dbReference type="SMART" id="SM00595">
    <property type="entry name" value="MADF"/>
    <property type="match status" value="1"/>
</dbReference>
<protein>
    <recommendedName>
        <fullName evidence="7">MADF domain-containing protein</fullName>
    </recommendedName>
</protein>
<evidence type="ECO:0000313" key="6">
    <source>
        <dbReference type="Proteomes" id="UP001152888"/>
    </source>
</evidence>
<name>A0A9P0KEF6_ACAOB</name>
<dbReference type="InterPro" id="IPR004210">
    <property type="entry name" value="BESS_motif"/>
</dbReference>
<dbReference type="Pfam" id="PF10545">
    <property type="entry name" value="MADF_DNA_bdg"/>
    <property type="match status" value="1"/>
</dbReference>
<dbReference type="GO" id="GO:0003677">
    <property type="term" value="F:DNA binding"/>
    <property type="evidence" value="ECO:0007669"/>
    <property type="project" value="InterPro"/>
</dbReference>
<evidence type="ECO:0008006" key="7">
    <source>
        <dbReference type="Google" id="ProtNLM"/>
    </source>
</evidence>
<dbReference type="PROSITE" id="PS51029">
    <property type="entry name" value="MADF"/>
    <property type="match status" value="1"/>
</dbReference>
<reference evidence="5" key="1">
    <citation type="submission" date="2022-03" db="EMBL/GenBank/DDBJ databases">
        <authorList>
            <person name="Sayadi A."/>
        </authorList>
    </citation>
    <scope>NUCLEOTIDE SEQUENCE</scope>
</reference>
<comment type="caution">
    <text evidence="5">The sequence shown here is derived from an EMBL/GenBank/DDBJ whole genome shotgun (WGS) entry which is preliminary data.</text>
</comment>
<dbReference type="PANTHER" id="PTHR12243">
    <property type="entry name" value="MADF DOMAIN TRANSCRIPTION FACTOR"/>
    <property type="match status" value="1"/>
</dbReference>
<dbReference type="InterPro" id="IPR006578">
    <property type="entry name" value="MADF-dom"/>
</dbReference>
<sequence length="290" mass="33914">MEKLIELVRENPVLYDTSHEDYMRTKLKNELWEKIARDLNYTSGKDAKEQWRKLRECHREAIRRQQKKSGQQTTTTKPWTYQKQMEFLKPYMKNRLTAGCPSTSAPDDSQVEEEDVLSADPPSVQSNFETDQSMDTPTSKKAKKSGDPLLRKYIEDGEKRAKSREELRQKLIAQSQQEAVLQNDALHLFFMSMYNVTKYLPTKFQRQVRRKVFDVVSQAEDDAEQEIENQRIHSSTSSTSGLSVVTQQYPEFFTLHQNPSLIRPVEANEEDLETNIGEEYNIYIIYILIT</sequence>
<proteinExistence type="predicted"/>
<gene>
    <name evidence="5" type="ORF">ACAOBT_LOCUS9464</name>
</gene>
<evidence type="ECO:0000259" key="4">
    <source>
        <dbReference type="PROSITE" id="PS51031"/>
    </source>
</evidence>
<dbReference type="AlphaFoldDB" id="A0A9P0KEF6"/>
<keyword evidence="6" id="KW-1185">Reference proteome</keyword>
<accession>A0A9P0KEF6</accession>
<dbReference type="PROSITE" id="PS51031">
    <property type="entry name" value="BESS"/>
    <property type="match status" value="1"/>
</dbReference>
<dbReference type="Proteomes" id="UP001152888">
    <property type="component" value="Unassembled WGS sequence"/>
</dbReference>
<dbReference type="GO" id="GO:0006357">
    <property type="term" value="P:regulation of transcription by RNA polymerase II"/>
    <property type="evidence" value="ECO:0007669"/>
    <property type="project" value="TreeGrafter"/>
</dbReference>
<feature type="compositionally biased region" description="Polar residues" evidence="2">
    <location>
        <begin position="123"/>
        <end position="139"/>
    </location>
</feature>
<feature type="region of interest" description="Disordered" evidence="2">
    <location>
        <begin position="97"/>
        <end position="149"/>
    </location>
</feature>
<comment type="subcellular location">
    <subcellularLocation>
        <location evidence="1">Nucleus</location>
    </subcellularLocation>
</comment>
<evidence type="ECO:0000256" key="2">
    <source>
        <dbReference type="SAM" id="MobiDB-lite"/>
    </source>
</evidence>
<organism evidence="5 6">
    <name type="scientific">Acanthoscelides obtectus</name>
    <name type="common">Bean weevil</name>
    <name type="synonym">Bruchus obtectus</name>
    <dbReference type="NCBI Taxonomy" id="200917"/>
    <lineage>
        <taxon>Eukaryota</taxon>
        <taxon>Metazoa</taxon>
        <taxon>Ecdysozoa</taxon>
        <taxon>Arthropoda</taxon>
        <taxon>Hexapoda</taxon>
        <taxon>Insecta</taxon>
        <taxon>Pterygota</taxon>
        <taxon>Neoptera</taxon>
        <taxon>Endopterygota</taxon>
        <taxon>Coleoptera</taxon>
        <taxon>Polyphaga</taxon>
        <taxon>Cucujiformia</taxon>
        <taxon>Chrysomeloidea</taxon>
        <taxon>Chrysomelidae</taxon>
        <taxon>Bruchinae</taxon>
        <taxon>Bruchini</taxon>
        <taxon>Acanthoscelides</taxon>
    </lineage>
</organism>
<dbReference type="PANTHER" id="PTHR12243:SF67">
    <property type="entry name" value="COREPRESSOR OF PANGOLIN, ISOFORM A-RELATED"/>
    <property type="match status" value="1"/>
</dbReference>
<keyword evidence="1" id="KW-0539">Nucleus</keyword>
<evidence type="ECO:0000313" key="5">
    <source>
        <dbReference type="EMBL" id="CAH1971528.1"/>
    </source>
</evidence>
<dbReference type="GO" id="GO:0005667">
    <property type="term" value="C:transcription regulator complex"/>
    <property type="evidence" value="ECO:0007669"/>
    <property type="project" value="TreeGrafter"/>
</dbReference>
<dbReference type="InterPro" id="IPR039353">
    <property type="entry name" value="TF_Adf1"/>
</dbReference>
<dbReference type="GO" id="GO:0005634">
    <property type="term" value="C:nucleus"/>
    <property type="evidence" value="ECO:0007669"/>
    <property type="project" value="UniProtKB-SubCell"/>
</dbReference>
<evidence type="ECO:0000259" key="3">
    <source>
        <dbReference type="PROSITE" id="PS51029"/>
    </source>
</evidence>
<dbReference type="EMBL" id="CAKOFQ010006786">
    <property type="protein sequence ID" value="CAH1971528.1"/>
    <property type="molecule type" value="Genomic_DNA"/>
</dbReference>
<evidence type="ECO:0000256" key="1">
    <source>
        <dbReference type="PROSITE-ProRule" id="PRU00371"/>
    </source>
</evidence>